<accession>A0ACC2XHK0</accession>
<proteinExistence type="predicted"/>
<name>A0ACC2XHK0_9TREE</name>
<dbReference type="Proteomes" id="UP001243375">
    <property type="component" value="Unassembled WGS sequence"/>
</dbReference>
<protein>
    <submittedName>
        <fullName evidence="1">Uncharacterized protein</fullName>
    </submittedName>
</protein>
<reference evidence="1" key="1">
    <citation type="submission" date="2023-04" db="EMBL/GenBank/DDBJ databases">
        <title>Draft Genome sequencing of Naganishia species isolated from polar environments using Oxford Nanopore Technology.</title>
        <authorList>
            <person name="Leo P."/>
            <person name="Venkateswaran K."/>
        </authorList>
    </citation>
    <scope>NUCLEOTIDE SEQUENCE</scope>
    <source>
        <strain evidence="1">MNA-CCFEE 5425</strain>
    </source>
</reference>
<dbReference type="EMBL" id="JASBWU010000004">
    <property type="protein sequence ID" value="KAJ9122531.1"/>
    <property type="molecule type" value="Genomic_DNA"/>
</dbReference>
<keyword evidence="2" id="KW-1185">Reference proteome</keyword>
<gene>
    <name evidence="1" type="ORF">QFC22_001960</name>
</gene>
<organism evidence="1 2">
    <name type="scientific">Naganishia vaughanmartiniae</name>
    <dbReference type="NCBI Taxonomy" id="1424756"/>
    <lineage>
        <taxon>Eukaryota</taxon>
        <taxon>Fungi</taxon>
        <taxon>Dikarya</taxon>
        <taxon>Basidiomycota</taxon>
        <taxon>Agaricomycotina</taxon>
        <taxon>Tremellomycetes</taxon>
        <taxon>Filobasidiales</taxon>
        <taxon>Filobasidiaceae</taxon>
        <taxon>Naganishia</taxon>
    </lineage>
</organism>
<evidence type="ECO:0000313" key="1">
    <source>
        <dbReference type="EMBL" id="KAJ9122531.1"/>
    </source>
</evidence>
<sequence>MASATKRAISTGRPASKLPLLITPAELAQLPREYLAGPRIPGALRWDLDKIANPKTDNAVKASDGESDEWESSGLARNELGLGHMLPGPKRFATACSKLGITPSDHIVFYDSLGIFSAPRGAFTFTAMDHPHVSVLDGGLLRYQAEGFELDTEVLSSEEQGIKRFGVDNESQYPVPSFNRSHVSTYDEVLKNSGNTSVDGGDLILDARSRERWSGEAPEPRPGLSSGHMPHALSLPFTALLSPASGPNKPYTSFLPIDQLRQVIIRALSSPNAKLDLSVKNGGLSDEELEIGRQRWEQVKQGKKLTWSCGSGMTAAVGVWAMRLVAQADGGLEDVKALDNVGLYDEVCSPKDYLDGDAGR</sequence>
<comment type="caution">
    <text evidence="1">The sequence shown here is derived from an EMBL/GenBank/DDBJ whole genome shotgun (WGS) entry which is preliminary data.</text>
</comment>
<evidence type="ECO:0000313" key="2">
    <source>
        <dbReference type="Proteomes" id="UP001243375"/>
    </source>
</evidence>